<evidence type="ECO:0000313" key="3">
    <source>
        <dbReference type="Proteomes" id="UP000001555"/>
    </source>
</evidence>
<dbReference type="VEuPathDB" id="VectorBase:ISCI016669"/>
<dbReference type="InParanoid" id="B7P8H8"/>
<proteinExistence type="predicted"/>
<reference evidence="1 3" key="1">
    <citation type="submission" date="2008-03" db="EMBL/GenBank/DDBJ databases">
        <title>Annotation of Ixodes scapularis.</title>
        <authorList>
            <consortium name="Ixodes scapularis Genome Project Consortium"/>
            <person name="Caler E."/>
            <person name="Hannick L.I."/>
            <person name="Bidwell S."/>
            <person name="Joardar V."/>
            <person name="Thiagarajan M."/>
            <person name="Amedeo P."/>
            <person name="Galinsky K.J."/>
            <person name="Schobel S."/>
            <person name="Inman J."/>
            <person name="Hostetler J."/>
            <person name="Miller J."/>
            <person name="Hammond M."/>
            <person name="Megy K."/>
            <person name="Lawson D."/>
            <person name="Kodira C."/>
            <person name="Sutton G."/>
            <person name="Meyer J."/>
            <person name="Hill C.A."/>
            <person name="Birren B."/>
            <person name="Nene V."/>
            <person name="Collins F."/>
            <person name="Alarcon-Chaidez F."/>
            <person name="Wikel S."/>
            <person name="Strausberg R."/>
        </authorList>
    </citation>
    <scope>NUCLEOTIDE SEQUENCE [LARGE SCALE GENOMIC DNA]</scope>
    <source>
        <strain evidence="3">Wikel</strain>
        <strain evidence="1">Wikel colony</strain>
    </source>
</reference>
<sequence>MFNPLGSSVRYLSTNKYSRSPLRSSVRRLPTISTCAISCRVCKLVILNYIVPPTNAVRGATHSFLLDVQTGILHTLLGVQDGSIYSVHILRTVQSRDGSCSDRKVKRQRHEMFSTVKPALDTMACTPAFTLKSIIHCAFNTSIVQ</sequence>
<organism>
    <name type="scientific">Ixodes scapularis</name>
    <name type="common">Black-legged tick</name>
    <name type="synonym">Deer tick</name>
    <dbReference type="NCBI Taxonomy" id="6945"/>
    <lineage>
        <taxon>Eukaryota</taxon>
        <taxon>Metazoa</taxon>
        <taxon>Ecdysozoa</taxon>
        <taxon>Arthropoda</taxon>
        <taxon>Chelicerata</taxon>
        <taxon>Arachnida</taxon>
        <taxon>Acari</taxon>
        <taxon>Parasitiformes</taxon>
        <taxon>Ixodida</taxon>
        <taxon>Ixodoidea</taxon>
        <taxon>Ixodidae</taxon>
        <taxon>Ixodinae</taxon>
        <taxon>Ixodes</taxon>
    </lineage>
</organism>
<protein>
    <submittedName>
        <fullName evidence="1 2">Uncharacterized protein</fullName>
    </submittedName>
</protein>
<accession>B7P8H8</accession>
<name>B7P8H8_IXOSC</name>
<dbReference type="HOGENOM" id="CLU_1788980_0_0_1"/>
<dbReference type="EMBL" id="ABJB010421653">
    <property type="status" value="NOT_ANNOTATED_CDS"/>
    <property type="molecule type" value="Genomic_DNA"/>
</dbReference>
<gene>
    <name evidence="1" type="ORF">IscW_ISCW016669</name>
</gene>
<reference evidence="2" key="2">
    <citation type="submission" date="2020-05" db="UniProtKB">
        <authorList>
            <consortium name="EnsemblMetazoa"/>
        </authorList>
    </citation>
    <scope>IDENTIFICATION</scope>
    <source>
        <strain evidence="2">wikel</strain>
    </source>
</reference>
<keyword evidence="3" id="KW-1185">Reference proteome</keyword>
<dbReference type="VEuPathDB" id="VectorBase:ISCW016669"/>
<dbReference type="EnsemblMetazoa" id="ISCW016669-RA">
    <property type="protein sequence ID" value="ISCW016669-PA"/>
    <property type="gene ID" value="ISCW016669"/>
</dbReference>
<dbReference type="EMBL" id="DS657399">
    <property type="protein sequence ID" value="EEC02900.1"/>
    <property type="molecule type" value="Genomic_DNA"/>
</dbReference>
<dbReference type="Proteomes" id="UP000001555">
    <property type="component" value="Unassembled WGS sequence"/>
</dbReference>
<dbReference type="AlphaFoldDB" id="B7P8H8"/>
<dbReference type="PaxDb" id="6945-B7P8H8"/>
<evidence type="ECO:0000313" key="1">
    <source>
        <dbReference type="EMBL" id="EEC02900.1"/>
    </source>
</evidence>
<evidence type="ECO:0000313" key="2">
    <source>
        <dbReference type="EnsemblMetazoa" id="ISCW016669-PA"/>
    </source>
</evidence>